<evidence type="ECO:0000313" key="6">
    <source>
        <dbReference type="EMBL" id="KAJ3835831.1"/>
    </source>
</evidence>
<gene>
    <name evidence="6" type="ORF">F5878DRAFT_626886</name>
</gene>
<organism evidence="6 7">
    <name type="scientific">Lentinula raphanica</name>
    <dbReference type="NCBI Taxonomy" id="153919"/>
    <lineage>
        <taxon>Eukaryota</taxon>
        <taxon>Fungi</taxon>
        <taxon>Dikarya</taxon>
        <taxon>Basidiomycota</taxon>
        <taxon>Agaricomycotina</taxon>
        <taxon>Agaricomycetes</taxon>
        <taxon>Agaricomycetidae</taxon>
        <taxon>Agaricales</taxon>
        <taxon>Marasmiineae</taxon>
        <taxon>Omphalotaceae</taxon>
        <taxon>Lentinula</taxon>
    </lineage>
</organism>
<keyword evidence="2" id="KW-0805">Transcription regulation</keyword>
<comment type="caution">
    <text evidence="6">The sequence shown here is derived from an EMBL/GenBank/DDBJ whole genome shotgun (WGS) entry which is preliminary data.</text>
</comment>
<dbReference type="Proteomes" id="UP001163846">
    <property type="component" value="Unassembled WGS sequence"/>
</dbReference>
<comment type="subcellular location">
    <subcellularLocation>
        <location evidence="1">Nucleus</location>
    </subcellularLocation>
</comment>
<keyword evidence="3" id="KW-0804">Transcription</keyword>
<dbReference type="EMBL" id="MU806373">
    <property type="protein sequence ID" value="KAJ3835831.1"/>
    <property type="molecule type" value="Genomic_DNA"/>
</dbReference>
<reference evidence="6" key="1">
    <citation type="submission" date="2022-08" db="EMBL/GenBank/DDBJ databases">
        <authorList>
            <consortium name="DOE Joint Genome Institute"/>
            <person name="Min B."/>
            <person name="Riley R."/>
            <person name="Sierra-Patev S."/>
            <person name="Naranjo-Ortiz M."/>
            <person name="Looney B."/>
            <person name="Konkel Z."/>
            <person name="Slot J.C."/>
            <person name="Sakamoto Y."/>
            <person name="Steenwyk J.L."/>
            <person name="Rokas A."/>
            <person name="Carro J."/>
            <person name="Camarero S."/>
            <person name="Ferreira P."/>
            <person name="Molpeceres G."/>
            <person name="Ruiz-Duenas F.J."/>
            <person name="Serrano A."/>
            <person name="Henrissat B."/>
            <person name="Drula E."/>
            <person name="Hughes K.W."/>
            <person name="Mata J.L."/>
            <person name="Ishikawa N.K."/>
            <person name="Vargas-Isla R."/>
            <person name="Ushijima S."/>
            <person name="Smith C.A."/>
            <person name="Ahrendt S."/>
            <person name="Andreopoulos W."/>
            <person name="He G."/>
            <person name="Labutti K."/>
            <person name="Lipzen A."/>
            <person name="Ng V."/>
            <person name="Sandor L."/>
            <person name="Barry K."/>
            <person name="Martinez A.T."/>
            <person name="Xiao Y."/>
            <person name="Gibbons J.G."/>
            <person name="Terashima K."/>
            <person name="Hibbett D.S."/>
            <person name="Grigoriev I.V."/>
        </authorList>
    </citation>
    <scope>NUCLEOTIDE SEQUENCE</scope>
    <source>
        <strain evidence="6">TFB9207</strain>
    </source>
</reference>
<dbReference type="GO" id="GO:0005634">
    <property type="term" value="C:nucleus"/>
    <property type="evidence" value="ECO:0007669"/>
    <property type="project" value="UniProtKB-SubCell"/>
</dbReference>
<proteinExistence type="predicted"/>
<evidence type="ECO:0000256" key="3">
    <source>
        <dbReference type="ARBA" id="ARBA00023163"/>
    </source>
</evidence>
<keyword evidence="4" id="KW-0539">Nucleus</keyword>
<evidence type="ECO:0000256" key="1">
    <source>
        <dbReference type="ARBA" id="ARBA00004123"/>
    </source>
</evidence>
<sequence length="142" mass="15582">MCHHSVRTFSLSSLSPLIDGTVMSFRYADVVSFDSERKNFECFRCQEICSCDQCCRKRGETYIPFSQVLKASVSAPSASHRSSNAPSKALPTLTIDTEISEPVLYWGAVYNRAGEEIASAYVPTSADDDDVLFARPNPLGSA</sequence>
<feature type="domain" description="Zinc-finger" evidence="5">
    <location>
        <begin position="22"/>
        <end position="61"/>
    </location>
</feature>
<accession>A0AA38UB28</accession>
<dbReference type="InterPro" id="IPR018866">
    <property type="entry name" value="Znf-4CXXC_R1"/>
</dbReference>
<evidence type="ECO:0000256" key="4">
    <source>
        <dbReference type="ARBA" id="ARBA00023242"/>
    </source>
</evidence>
<dbReference type="AlphaFoldDB" id="A0AA38UB28"/>
<name>A0AA38UB28_9AGAR</name>
<evidence type="ECO:0000313" key="7">
    <source>
        <dbReference type="Proteomes" id="UP001163846"/>
    </source>
</evidence>
<dbReference type="Pfam" id="PF10497">
    <property type="entry name" value="zf-4CXXC_R1"/>
    <property type="match status" value="1"/>
</dbReference>
<evidence type="ECO:0000256" key="2">
    <source>
        <dbReference type="ARBA" id="ARBA00023015"/>
    </source>
</evidence>
<keyword evidence="7" id="KW-1185">Reference proteome</keyword>
<evidence type="ECO:0000259" key="5">
    <source>
        <dbReference type="Pfam" id="PF10497"/>
    </source>
</evidence>
<protein>
    <recommendedName>
        <fullName evidence="5">Zinc-finger domain-containing protein</fullName>
    </recommendedName>
</protein>